<sequence>MKYEEFISKVRSRASLATPEQAVLAARATLEALAERMEGHEVEHLAAQLPPELGLYLQLTNEERGEGFSLDEFFYRVSRREGVNLVDAEYHARVVLALVAETVSMGEIEDVRSQLPPEFARLFEVQNEGEIPEIGKVAETGDEL</sequence>
<dbReference type="Proteomes" id="UP000597444">
    <property type="component" value="Unassembled WGS sequence"/>
</dbReference>
<organism evidence="1 2">
    <name type="scientific">Reticulibacter mediterranei</name>
    <dbReference type="NCBI Taxonomy" id="2778369"/>
    <lineage>
        <taxon>Bacteria</taxon>
        <taxon>Bacillati</taxon>
        <taxon>Chloroflexota</taxon>
        <taxon>Ktedonobacteria</taxon>
        <taxon>Ktedonobacterales</taxon>
        <taxon>Reticulibacteraceae</taxon>
        <taxon>Reticulibacter</taxon>
    </lineage>
</organism>
<protein>
    <recommendedName>
        <fullName evidence="3">DUF2267 domain-containing protein</fullName>
    </recommendedName>
</protein>
<dbReference type="InterPro" id="IPR018727">
    <property type="entry name" value="DUF2267"/>
</dbReference>
<evidence type="ECO:0000313" key="2">
    <source>
        <dbReference type="Proteomes" id="UP000597444"/>
    </source>
</evidence>
<keyword evidence="2" id="KW-1185">Reference proteome</keyword>
<dbReference type="Pfam" id="PF10025">
    <property type="entry name" value="DUF2267"/>
    <property type="match status" value="1"/>
</dbReference>
<evidence type="ECO:0000313" key="1">
    <source>
        <dbReference type="EMBL" id="GHO91795.1"/>
    </source>
</evidence>
<evidence type="ECO:0008006" key="3">
    <source>
        <dbReference type="Google" id="ProtNLM"/>
    </source>
</evidence>
<comment type="caution">
    <text evidence="1">The sequence shown here is derived from an EMBL/GenBank/DDBJ whole genome shotgun (WGS) entry which is preliminary data.</text>
</comment>
<gene>
    <name evidence="1" type="ORF">KSF_018430</name>
</gene>
<dbReference type="AlphaFoldDB" id="A0A8J3N107"/>
<proteinExistence type="predicted"/>
<name>A0A8J3N107_9CHLR</name>
<dbReference type="RefSeq" id="WP_220202669.1">
    <property type="nucleotide sequence ID" value="NZ_BNJK01000001.1"/>
</dbReference>
<dbReference type="EMBL" id="BNJK01000001">
    <property type="protein sequence ID" value="GHO91795.1"/>
    <property type="molecule type" value="Genomic_DNA"/>
</dbReference>
<accession>A0A8J3N107</accession>
<dbReference type="InterPro" id="IPR038282">
    <property type="entry name" value="DUF2267_sf"/>
</dbReference>
<reference evidence="1" key="1">
    <citation type="submission" date="2020-10" db="EMBL/GenBank/DDBJ databases">
        <title>Taxonomic study of unclassified bacteria belonging to the class Ktedonobacteria.</title>
        <authorList>
            <person name="Yabe S."/>
            <person name="Wang C.M."/>
            <person name="Zheng Y."/>
            <person name="Sakai Y."/>
            <person name="Cavaletti L."/>
            <person name="Monciardini P."/>
            <person name="Donadio S."/>
        </authorList>
    </citation>
    <scope>NUCLEOTIDE SEQUENCE</scope>
    <source>
        <strain evidence="1">ID150040</strain>
    </source>
</reference>
<dbReference type="Gene3D" id="1.10.490.110">
    <property type="entry name" value="Uncharacterized conserved protein DUF2267"/>
    <property type="match status" value="1"/>
</dbReference>